<gene>
    <name evidence="1" type="ORF">E5J99_12030</name>
</gene>
<reference evidence="1 2" key="1">
    <citation type="submission" date="2019-04" db="EMBL/GenBank/DDBJ databases">
        <authorList>
            <person name="Feng G."/>
            <person name="Zhang J."/>
            <person name="Zhu H."/>
        </authorList>
    </citation>
    <scope>NUCLEOTIDE SEQUENCE [LARGE SCALE GENOMIC DNA]</scope>
    <source>
        <strain evidence="1 2">JCM 17223</strain>
    </source>
</reference>
<protein>
    <submittedName>
        <fullName evidence="1">Uncharacterized protein</fullName>
    </submittedName>
</protein>
<evidence type="ECO:0000313" key="2">
    <source>
        <dbReference type="Proteomes" id="UP000297739"/>
    </source>
</evidence>
<name>A0A4Z0PJI2_9BACT</name>
<organism evidence="1 2">
    <name type="scientific">Hymenobacter elongatus</name>
    <dbReference type="NCBI Taxonomy" id="877208"/>
    <lineage>
        <taxon>Bacteria</taxon>
        <taxon>Pseudomonadati</taxon>
        <taxon>Bacteroidota</taxon>
        <taxon>Cytophagia</taxon>
        <taxon>Cytophagales</taxon>
        <taxon>Hymenobacteraceae</taxon>
        <taxon>Hymenobacter</taxon>
    </lineage>
</organism>
<keyword evidence="2" id="KW-1185">Reference proteome</keyword>
<dbReference type="InterPro" id="IPR037066">
    <property type="entry name" value="Plug_dom_sf"/>
</dbReference>
<dbReference type="EMBL" id="SRLD01000021">
    <property type="protein sequence ID" value="TGE15707.1"/>
    <property type="molecule type" value="Genomic_DNA"/>
</dbReference>
<dbReference type="AlphaFoldDB" id="A0A4Z0PJI2"/>
<dbReference type="Proteomes" id="UP000297739">
    <property type="component" value="Unassembled WGS sequence"/>
</dbReference>
<evidence type="ECO:0000313" key="1">
    <source>
        <dbReference type="EMBL" id="TGE15707.1"/>
    </source>
</evidence>
<sequence length="170" mass="18592">MSARKKPTGAVAQIKQGDISSIPVGGVAQIMQGKAAGVAITQATGAPGENIAVRIRGVDTINDNYPLYIILAVYRFGQLPHAGRPDSELVLRPVQPAHGPEQHLVEIRENQHQPQSQSVVLQNPAGRHLRRRFRQRQPGGQHRALRLVPDAGHTGLQRPGRVRRFAAGRW</sequence>
<comment type="caution">
    <text evidence="1">The sequence shown here is derived from an EMBL/GenBank/DDBJ whole genome shotgun (WGS) entry which is preliminary data.</text>
</comment>
<accession>A0A4Z0PJI2</accession>
<dbReference type="SUPFAM" id="SSF56935">
    <property type="entry name" value="Porins"/>
    <property type="match status" value="1"/>
</dbReference>
<proteinExistence type="predicted"/>
<dbReference type="Gene3D" id="2.170.130.10">
    <property type="entry name" value="TonB-dependent receptor, plug domain"/>
    <property type="match status" value="1"/>
</dbReference>